<accession>A0A1I0RPC1</accession>
<proteinExistence type="predicted"/>
<evidence type="ECO:0000313" key="3">
    <source>
        <dbReference type="Proteomes" id="UP000199469"/>
    </source>
</evidence>
<gene>
    <name evidence="2" type="ORF">SAMN05421841_3033</name>
</gene>
<name>A0A1I0RPC1_9FLAO</name>
<dbReference type="RefSeq" id="WP_089793985.1">
    <property type="nucleotide sequence ID" value="NZ_FOIU01000002.1"/>
</dbReference>
<dbReference type="STRING" id="356305.SAMN05421841_3033"/>
<evidence type="ECO:0000313" key="2">
    <source>
        <dbReference type="EMBL" id="SEW43149.1"/>
    </source>
</evidence>
<dbReference type="Proteomes" id="UP000199469">
    <property type="component" value="Unassembled WGS sequence"/>
</dbReference>
<sequence length="245" mass="28854">MNNILNITNGDYLADQLKETSIEGEMIMCREALVTGPLQADNLEDFWKIRSEFILKDYKASQNSYYKKVVSEFEKIMQIADGSEVNLWFEDDLFCQVNLWFCVSLLQHKDIKIYRIFPKKGKEDHWKGFSVSKNSDLEDALQSRVLFQEKDIKLALNLWKAYQNNDRESLKKLSENQSDCFHYLDEVIDAYLHTDPEVFIKNLMEKGITDFNDIFEKFRDELGIFGFGDLQVKTFYDKIVAEKQN</sequence>
<protein>
    <recommendedName>
        <fullName evidence="1">DUF1835 domain-containing protein</fullName>
    </recommendedName>
</protein>
<dbReference type="InterPro" id="IPR014973">
    <property type="entry name" value="DUF1835"/>
</dbReference>
<feature type="domain" description="DUF1835" evidence="1">
    <location>
        <begin position="8"/>
        <end position="116"/>
    </location>
</feature>
<evidence type="ECO:0000259" key="1">
    <source>
        <dbReference type="Pfam" id="PF08874"/>
    </source>
</evidence>
<keyword evidence="3" id="KW-1185">Reference proteome</keyword>
<dbReference type="EMBL" id="FOIU01000002">
    <property type="protein sequence ID" value="SEW43149.1"/>
    <property type="molecule type" value="Genomic_DNA"/>
</dbReference>
<dbReference type="Pfam" id="PF08874">
    <property type="entry name" value="DUF1835"/>
    <property type="match status" value="1"/>
</dbReference>
<organism evidence="2 3">
    <name type="scientific">Chryseobacterium wanjuense</name>
    <dbReference type="NCBI Taxonomy" id="356305"/>
    <lineage>
        <taxon>Bacteria</taxon>
        <taxon>Pseudomonadati</taxon>
        <taxon>Bacteroidota</taxon>
        <taxon>Flavobacteriia</taxon>
        <taxon>Flavobacteriales</taxon>
        <taxon>Weeksellaceae</taxon>
        <taxon>Chryseobacterium group</taxon>
        <taxon>Chryseobacterium</taxon>
    </lineage>
</organism>
<reference evidence="3" key="1">
    <citation type="submission" date="2016-10" db="EMBL/GenBank/DDBJ databases">
        <authorList>
            <person name="Varghese N."/>
            <person name="Submissions S."/>
        </authorList>
    </citation>
    <scope>NUCLEOTIDE SEQUENCE [LARGE SCALE GENOMIC DNA]</scope>
    <source>
        <strain evidence="3">DSM 17724</strain>
    </source>
</reference>
<dbReference type="AlphaFoldDB" id="A0A1I0RPC1"/>
<dbReference type="OrthoDB" id="127805at2"/>